<dbReference type="EMBL" id="JAHKKG010000004">
    <property type="protein sequence ID" value="MBU2664623.1"/>
    <property type="molecule type" value="Genomic_DNA"/>
</dbReference>
<gene>
    <name evidence="1" type="ORF">KOI35_14060</name>
</gene>
<protein>
    <submittedName>
        <fullName evidence="1">Uncharacterized protein</fullName>
    </submittedName>
</protein>
<accession>A0ABS5YPJ9</accession>
<reference evidence="1 2" key="1">
    <citation type="submission" date="2021-06" db="EMBL/GenBank/DDBJ databases">
        <title>Actinoplanes lichenicola sp. nov., and Actinoplanes ovalisporus sp. nov., isolated from lichen in Thailand.</title>
        <authorList>
            <person name="Saeng-In P."/>
            <person name="Kanchanasin P."/>
            <person name="Yuki M."/>
            <person name="Kudo T."/>
            <person name="Ohkuma M."/>
            <person name="Phongsopitanun W."/>
            <person name="Tanasupawat S."/>
        </authorList>
    </citation>
    <scope>NUCLEOTIDE SEQUENCE [LARGE SCALE GENOMIC DNA]</scope>
    <source>
        <strain evidence="1 2">NBRC 110975</strain>
    </source>
</reference>
<comment type="caution">
    <text evidence="1">The sequence shown here is derived from an EMBL/GenBank/DDBJ whole genome shotgun (WGS) entry which is preliminary data.</text>
</comment>
<organism evidence="1 2">
    <name type="scientific">Paractinoplanes bogorensis</name>
    <dbReference type="NCBI Taxonomy" id="1610840"/>
    <lineage>
        <taxon>Bacteria</taxon>
        <taxon>Bacillati</taxon>
        <taxon>Actinomycetota</taxon>
        <taxon>Actinomycetes</taxon>
        <taxon>Micromonosporales</taxon>
        <taxon>Micromonosporaceae</taxon>
        <taxon>Paractinoplanes</taxon>
    </lineage>
</organism>
<dbReference type="Proteomes" id="UP001519654">
    <property type="component" value="Unassembled WGS sequence"/>
</dbReference>
<dbReference type="RefSeq" id="WP_215787397.1">
    <property type="nucleotide sequence ID" value="NZ_JAHKKG010000004.1"/>
</dbReference>
<keyword evidence="2" id="KW-1185">Reference proteome</keyword>
<evidence type="ECO:0000313" key="1">
    <source>
        <dbReference type="EMBL" id="MBU2664623.1"/>
    </source>
</evidence>
<evidence type="ECO:0000313" key="2">
    <source>
        <dbReference type="Proteomes" id="UP001519654"/>
    </source>
</evidence>
<sequence>MAHDNPATERIPRDLASIAQMLGVPTPDWTEQDEADYQTWLREDDEKLAEVIARRAARAG</sequence>
<proteinExistence type="predicted"/>
<name>A0ABS5YPJ9_9ACTN</name>